<name>A0A484MPK3_9ASTE</name>
<evidence type="ECO:0008006" key="3">
    <source>
        <dbReference type="Google" id="ProtNLM"/>
    </source>
</evidence>
<dbReference type="Proteomes" id="UP000595140">
    <property type="component" value="Unassembled WGS sequence"/>
</dbReference>
<gene>
    <name evidence="1" type="ORF">CCAM_LOCUS32697</name>
</gene>
<dbReference type="Gene3D" id="3.60.10.10">
    <property type="entry name" value="Endonuclease/exonuclease/phosphatase"/>
    <property type="match status" value="1"/>
</dbReference>
<dbReference type="SUPFAM" id="SSF56219">
    <property type="entry name" value="DNase I-like"/>
    <property type="match status" value="1"/>
</dbReference>
<evidence type="ECO:0000313" key="2">
    <source>
        <dbReference type="Proteomes" id="UP000595140"/>
    </source>
</evidence>
<protein>
    <recommendedName>
        <fullName evidence="3">Endonuclease/exonuclease/phosphatase domain-containing protein</fullName>
    </recommendedName>
</protein>
<dbReference type="EMBL" id="OOIL02004257">
    <property type="protein sequence ID" value="VFQ90921.1"/>
    <property type="molecule type" value="Genomic_DNA"/>
</dbReference>
<dbReference type="PANTHER" id="PTHR33710:SF71">
    <property type="entry name" value="ENDONUCLEASE_EXONUCLEASE_PHOSPHATASE DOMAIN-CONTAINING PROTEIN"/>
    <property type="match status" value="1"/>
</dbReference>
<reference evidence="1 2" key="1">
    <citation type="submission" date="2018-04" db="EMBL/GenBank/DDBJ databases">
        <authorList>
            <person name="Vogel A."/>
        </authorList>
    </citation>
    <scope>NUCLEOTIDE SEQUENCE [LARGE SCALE GENOMIC DNA]</scope>
</reference>
<dbReference type="OrthoDB" id="1744525at2759"/>
<proteinExistence type="predicted"/>
<dbReference type="InterPro" id="IPR036691">
    <property type="entry name" value="Endo/exonu/phosph_ase_sf"/>
</dbReference>
<accession>A0A484MPK3</accession>
<dbReference type="AlphaFoldDB" id="A0A484MPK3"/>
<keyword evidence="2" id="KW-1185">Reference proteome</keyword>
<organism evidence="1 2">
    <name type="scientific">Cuscuta campestris</name>
    <dbReference type="NCBI Taxonomy" id="132261"/>
    <lineage>
        <taxon>Eukaryota</taxon>
        <taxon>Viridiplantae</taxon>
        <taxon>Streptophyta</taxon>
        <taxon>Embryophyta</taxon>
        <taxon>Tracheophyta</taxon>
        <taxon>Spermatophyta</taxon>
        <taxon>Magnoliopsida</taxon>
        <taxon>eudicotyledons</taxon>
        <taxon>Gunneridae</taxon>
        <taxon>Pentapetalae</taxon>
        <taxon>asterids</taxon>
        <taxon>lamiids</taxon>
        <taxon>Solanales</taxon>
        <taxon>Convolvulaceae</taxon>
        <taxon>Cuscuteae</taxon>
        <taxon>Cuscuta</taxon>
        <taxon>Cuscuta subgen. Grammica</taxon>
        <taxon>Cuscuta sect. Cleistogrammica</taxon>
    </lineage>
</organism>
<dbReference type="PANTHER" id="PTHR33710">
    <property type="entry name" value="BNAC02G09200D PROTEIN"/>
    <property type="match status" value="1"/>
</dbReference>
<sequence>MPGALPYMGLFKDELSTLLDLAQACLGLTLLFPCPWAMGNPNGSFHACESDFILNQVWIGHKFENCRKKSDSKEKTTKKKMEWRPKNETANILNEKQEPEVGHDPPPYPIPLDKGEPEAVTITEDEDEGYTENKRKELWKNLSNHKVPSPWCVLGDFNTILHLDEKIGGTQVSREDLQDFQDCLNECGLEDLPYEGPKFTWTNNQETGRRIYSKLDRVLGNVSWVLSFNLKVYFKEEGISDHSPMILKSLVQDRKHASFKFCDMWTLDPHFPNIVAEIWDKDHQGYLMHQVVQKLKQLKEPLKSLNRNKFKSLDDQIEETRSRLNAAQGVLRKGGSNPTDLKAEKELRKELQMKMKARFLMWTHQSKVDWISMGDQNSKLFYAWLKKKKYQNHITTITDSTGEVKEGKEEVAKVLVDYYQNQLGKMEMTEDISKDIVDMGECLSIEQQMKLISPISPEEVKKAVFDGYSSGFFKNQWHKVGPLITNAVQEFF</sequence>
<evidence type="ECO:0000313" key="1">
    <source>
        <dbReference type="EMBL" id="VFQ90921.1"/>
    </source>
</evidence>